<dbReference type="AlphaFoldDB" id="A0A1F6N9F4"/>
<evidence type="ECO:0000313" key="2">
    <source>
        <dbReference type="EMBL" id="OGH80566.1"/>
    </source>
</evidence>
<feature type="transmembrane region" description="Helical" evidence="1">
    <location>
        <begin position="47"/>
        <end position="67"/>
    </location>
</feature>
<name>A0A1F6N9F4_9BACT</name>
<dbReference type="EMBL" id="MFQK01000039">
    <property type="protein sequence ID" value="OGH80566.1"/>
    <property type="molecule type" value="Genomic_DNA"/>
</dbReference>
<keyword evidence="1" id="KW-0812">Transmembrane</keyword>
<accession>A0A1F6N9F4</accession>
<feature type="transmembrane region" description="Helical" evidence="1">
    <location>
        <begin position="103"/>
        <end position="119"/>
    </location>
</feature>
<protein>
    <recommendedName>
        <fullName evidence="4">DoxX family protein</fullName>
    </recommendedName>
</protein>
<feature type="transmembrane region" description="Helical" evidence="1">
    <location>
        <begin position="74"/>
        <end position="91"/>
    </location>
</feature>
<proteinExistence type="predicted"/>
<organism evidence="2 3">
    <name type="scientific">Candidatus Magasanikbacteria bacterium RIFCSPLOWO2_02_FULL_44_11</name>
    <dbReference type="NCBI Taxonomy" id="1798689"/>
    <lineage>
        <taxon>Bacteria</taxon>
        <taxon>Candidatus Magasanikiibacteriota</taxon>
    </lineage>
</organism>
<evidence type="ECO:0000313" key="3">
    <source>
        <dbReference type="Proteomes" id="UP000178726"/>
    </source>
</evidence>
<evidence type="ECO:0000256" key="1">
    <source>
        <dbReference type="SAM" id="Phobius"/>
    </source>
</evidence>
<gene>
    <name evidence="2" type="ORF">A3I29_03930</name>
</gene>
<sequence length="128" mass="14802">MENLKKIEWVLRIAVTGEFVGHGIFALQGKQTWINWIHQLTGAEIGTAAVLLTIVGLLDLLFALIILARPIRIVVLWVTFWGFWTALVRPMVGEPIWDFVERWANWGAPLALLLIIGWPKNWREWFSR</sequence>
<evidence type="ECO:0008006" key="4">
    <source>
        <dbReference type="Google" id="ProtNLM"/>
    </source>
</evidence>
<comment type="caution">
    <text evidence="2">The sequence shown here is derived from an EMBL/GenBank/DDBJ whole genome shotgun (WGS) entry which is preliminary data.</text>
</comment>
<dbReference type="Proteomes" id="UP000178726">
    <property type="component" value="Unassembled WGS sequence"/>
</dbReference>
<reference evidence="2 3" key="1">
    <citation type="journal article" date="2016" name="Nat. Commun.">
        <title>Thousands of microbial genomes shed light on interconnected biogeochemical processes in an aquifer system.</title>
        <authorList>
            <person name="Anantharaman K."/>
            <person name="Brown C.T."/>
            <person name="Hug L.A."/>
            <person name="Sharon I."/>
            <person name="Castelle C.J."/>
            <person name="Probst A.J."/>
            <person name="Thomas B.C."/>
            <person name="Singh A."/>
            <person name="Wilkins M.J."/>
            <person name="Karaoz U."/>
            <person name="Brodie E.L."/>
            <person name="Williams K.H."/>
            <person name="Hubbard S.S."/>
            <person name="Banfield J.F."/>
        </authorList>
    </citation>
    <scope>NUCLEOTIDE SEQUENCE [LARGE SCALE GENOMIC DNA]</scope>
</reference>
<keyword evidence="1" id="KW-1133">Transmembrane helix</keyword>
<keyword evidence="1" id="KW-0472">Membrane</keyword>